<sequence>MPKKTKKGGGKTEEERLVQQQQRAQAEEEMAKKKEETLTLFLKDKLQKEERNTAVNQLKLNENWRTTLRQTRAAELREDAVVLQQTLERKLDELNVIIQRRESHLQEVERQAAHAQRSHLQQVEQLLAQQDRRLQSLQEQWEDCMQDLKATLSAERKQMLSQCEQQQLKLQDLVLSADQQHSDWMEEIHTLYKKSLSRHMCSYHDKTSAPGEHQKLKDTEAVEQKACDFTSLDQKIPKIQNSSKSDEETQKKLEEDVLPVREQVMLGKVEGSLMDSDLVAAKNEVNHKCYVLRNTLTRARTAARKQLTEFSVYDENAAGKLQAVFSKAEKLLLVAEMCCKQESVSLSSWSSSSRPTEEQRNTAAEEVGGFLELQQLMQRLNAGVLQQEVLRKHGDDLSRENEQLEMLLFQLDDAIDGRHALLAVSQAPTTTDPSTTGRRHTVIEAVHAVRHCL</sequence>
<dbReference type="PANTHER" id="PTHR21625">
    <property type="entry name" value="NYD-SP28 PROTEIN"/>
    <property type="match status" value="1"/>
</dbReference>
<evidence type="ECO:0000313" key="16">
    <source>
        <dbReference type="Ensembl" id="ENSAOCP00000027333.2"/>
    </source>
</evidence>
<dbReference type="InterPro" id="IPR039505">
    <property type="entry name" value="DRC1/2_N"/>
</dbReference>
<keyword evidence="3" id="KW-0282">Flagellum</keyword>
<dbReference type="OMA" id="KINQKCR"/>
<comment type="subcellular location">
    <subcellularLocation>
        <location evidence="1">Cytoplasm</location>
        <location evidence="1">Cytoskeleton</location>
        <location evidence="1">Flagellum axoneme</location>
    </subcellularLocation>
    <subcellularLocation>
        <location evidence="8">Cytoplasm</location>
        <location evidence="8">Cytoskeleton</location>
        <location evidence="8">Flagellum basal body</location>
    </subcellularLocation>
</comment>
<dbReference type="AlphaFoldDB" id="A0A3Q1CNF8"/>
<evidence type="ECO:0000256" key="9">
    <source>
        <dbReference type="ARBA" id="ARBA00038424"/>
    </source>
</evidence>
<protein>
    <recommendedName>
        <fullName evidence="10">Dynein regulatory complex subunit 2</fullName>
    </recommendedName>
    <alternativeName>
        <fullName evidence="11">Coiled-coil domain-containing protein 65</fullName>
    </alternativeName>
</protein>
<evidence type="ECO:0000256" key="2">
    <source>
        <dbReference type="ARBA" id="ARBA00022490"/>
    </source>
</evidence>
<keyword evidence="4 13" id="KW-0175">Coiled coil</keyword>
<organism evidence="16 17">
    <name type="scientific">Amphiprion ocellaris</name>
    <name type="common">Clown anemonefish</name>
    <dbReference type="NCBI Taxonomy" id="80972"/>
    <lineage>
        <taxon>Eukaryota</taxon>
        <taxon>Metazoa</taxon>
        <taxon>Chordata</taxon>
        <taxon>Craniata</taxon>
        <taxon>Vertebrata</taxon>
        <taxon>Euteleostomi</taxon>
        <taxon>Actinopterygii</taxon>
        <taxon>Neopterygii</taxon>
        <taxon>Teleostei</taxon>
        <taxon>Neoteleostei</taxon>
        <taxon>Acanthomorphata</taxon>
        <taxon>Ovalentaria</taxon>
        <taxon>Pomacentridae</taxon>
        <taxon>Amphiprion</taxon>
    </lineage>
</organism>
<evidence type="ECO:0000256" key="4">
    <source>
        <dbReference type="ARBA" id="ARBA00023054"/>
    </source>
</evidence>
<dbReference type="Proteomes" id="UP001501940">
    <property type="component" value="Chromosome 14"/>
</dbReference>
<dbReference type="GeneID" id="111565223"/>
<keyword evidence="2" id="KW-0963">Cytoplasm</keyword>
<evidence type="ECO:0000256" key="10">
    <source>
        <dbReference type="ARBA" id="ARBA00040899"/>
    </source>
</evidence>
<dbReference type="GeneTree" id="ENSGT00940000168627"/>
<dbReference type="GO" id="GO:0060285">
    <property type="term" value="P:cilium-dependent cell motility"/>
    <property type="evidence" value="ECO:0007669"/>
    <property type="project" value="TreeGrafter"/>
</dbReference>
<dbReference type="InterPro" id="IPR039750">
    <property type="entry name" value="DRC1/DRC2"/>
</dbReference>
<dbReference type="PANTHER" id="PTHR21625:SF0">
    <property type="entry name" value="DYNEIN REGULATORY COMPLEX SUBUNIT 2"/>
    <property type="match status" value="1"/>
</dbReference>
<dbReference type="GO" id="GO:0003352">
    <property type="term" value="P:regulation of cilium movement"/>
    <property type="evidence" value="ECO:0007669"/>
    <property type="project" value="TreeGrafter"/>
</dbReference>
<dbReference type="InterPro" id="IPR000836">
    <property type="entry name" value="PRTase_dom"/>
</dbReference>
<dbReference type="KEGG" id="aoce:111565223"/>
<accession>A0A3Q1CNF8</accession>
<evidence type="ECO:0000256" key="1">
    <source>
        <dbReference type="ARBA" id="ARBA00004611"/>
    </source>
</evidence>
<evidence type="ECO:0000313" key="17">
    <source>
        <dbReference type="Proteomes" id="UP001501940"/>
    </source>
</evidence>
<name>A0A3Q1CNF8_AMPOC</name>
<dbReference type="RefSeq" id="XP_035801845.2">
    <property type="nucleotide sequence ID" value="XM_035945952.2"/>
</dbReference>
<reference evidence="16" key="3">
    <citation type="submission" date="2025-09" db="UniProtKB">
        <authorList>
            <consortium name="Ensembl"/>
        </authorList>
    </citation>
    <scope>IDENTIFICATION</scope>
</reference>
<evidence type="ECO:0000256" key="12">
    <source>
        <dbReference type="ARBA" id="ARBA00045865"/>
    </source>
</evidence>
<evidence type="ECO:0000256" key="5">
    <source>
        <dbReference type="ARBA" id="ARBA00023069"/>
    </source>
</evidence>
<dbReference type="Ensembl" id="ENSAOCT00000019338.2">
    <property type="protein sequence ID" value="ENSAOCP00000027333.2"/>
    <property type="gene ID" value="ENSAOCG00000016174.2"/>
</dbReference>
<evidence type="ECO:0000256" key="14">
    <source>
        <dbReference type="SAM" id="MobiDB-lite"/>
    </source>
</evidence>
<dbReference type="CTD" id="85478"/>
<evidence type="ECO:0000256" key="8">
    <source>
        <dbReference type="ARBA" id="ARBA00037841"/>
    </source>
</evidence>
<evidence type="ECO:0000256" key="13">
    <source>
        <dbReference type="SAM" id="Coils"/>
    </source>
</evidence>
<keyword evidence="17" id="KW-1185">Reference proteome</keyword>
<dbReference type="Pfam" id="PF14772">
    <property type="entry name" value="NYD-SP28"/>
    <property type="match status" value="1"/>
</dbReference>
<reference evidence="16 17" key="1">
    <citation type="submission" date="2022-01" db="EMBL/GenBank/DDBJ databases">
        <title>A chromosome-scale genome assembly of the false clownfish, Amphiprion ocellaris.</title>
        <authorList>
            <person name="Ryu T."/>
        </authorList>
    </citation>
    <scope>NUCLEOTIDE SEQUENCE [LARGE SCALE GENOMIC DNA]</scope>
</reference>
<feature type="domain" description="Dynein regulatory complex protein 1/2 N-terminal" evidence="15">
    <location>
        <begin position="22"/>
        <end position="123"/>
    </location>
</feature>
<evidence type="ECO:0000256" key="6">
    <source>
        <dbReference type="ARBA" id="ARBA00023212"/>
    </source>
</evidence>
<keyword evidence="5" id="KW-0969">Cilium</keyword>
<dbReference type="GO" id="GO:0070286">
    <property type="term" value="P:axonemal dynein complex assembly"/>
    <property type="evidence" value="ECO:0007669"/>
    <property type="project" value="InterPro"/>
</dbReference>
<evidence type="ECO:0000256" key="11">
    <source>
        <dbReference type="ARBA" id="ARBA00041517"/>
    </source>
</evidence>
<dbReference type="RefSeq" id="XP_023121043.2">
    <property type="nucleotide sequence ID" value="XM_023265275.3"/>
</dbReference>
<evidence type="ECO:0000256" key="3">
    <source>
        <dbReference type="ARBA" id="ARBA00022846"/>
    </source>
</evidence>
<feature type="region of interest" description="Disordered" evidence="14">
    <location>
        <begin position="1"/>
        <end position="32"/>
    </location>
</feature>
<comment type="function">
    <text evidence="12">Component of the nexin-dynein regulatory complex (N-DRC), a key regulator of ciliary/flagellar motility which maintains the alignment and integrity of the distal axoneme and regulates microtubule sliding in motile axonemes. Plays a critical role in the assembly of N-DRC and also stabilizes the assembly of multiple inner dynein arms and radial spokes. Coassembles with DRC1 to form a central scaffold needed for assembly of the N-DRC and its attachment to the outer doublet microtubules.</text>
</comment>
<dbReference type="STRING" id="80972.ENSAOCP00000027333"/>
<evidence type="ECO:0000256" key="7">
    <source>
        <dbReference type="ARBA" id="ARBA00023273"/>
    </source>
</evidence>
<comment type="similarity">
    <text evidence="9">Belongs to the DRC2 family.</text>
</comment>
<evidence type="ECO:0000259" key="15">
    <source>
        <dbReference type="Pfam" id="PF14772"/>
    </source>
</evidence>
<proteinExistence type="inferred from homology"/>
<dbReference type="CDD" id="cd06223">
    <property type="entry name" value="PRTases_typeI"/>
    <property type="match status" value="1"/>
</dbReference>
<keyword evidence="7" id="KW-0966">Cell projection</keyword>
<feature type="coiled-coil region" evidence="13">
    <location>
        <begin position="73"/>
        <end position="140"/>
    </location>
</feature>
<keyword evidence="6" id="KW-0206">Cytoskeleton</keyword>
<reference evidence="16" key="2">
    <citation type="submission" date="2025-08" db="UniProtKB">
        <authorList>
            <consortium name="Ensembl"/>
        </authorList>
    </citation>
    <scope>IDENTIFICATION</scope>
</reference>
<dbReference type="GO" id="GO:0005858">
    <property type="term" value="C:axonemal dynein complex"/>
    <property type="evidence" value="ECO:0007669"/>
    <property type="project" value="InterPro"/>
</dbReference>